<dbReference type="RefSeq" id="WP_054491717.1">
    <property type="nucleotide sequence ID" value="NZ_BBZA01000013.1"/>
</dbReference>
<dbReference type="InterPro" id="IPR036291">
    <property type="entry name" value="NAD(P)-bd_dom_sf"/>
</dbReference>
<dbReference type="GO" id="GO:0015996">
    <property type="term" value="P:chlorophyll catabolic process"/>
    <property type="evidence" value="ECO:0007669"/>
    <property type="project" value="TreeGrafter"/>
</dbReference>
<accession>A0A0M8K791</accession>
<dbReference type="InterPro" id="IPR052625">
    <property type="entry name" value="Chl_b_Red"/>
</dbReference>
<evidence type="ECO:0008006" key="4">
    <source>
        <dbReference type="Google" id="ProtNLM"/>
    </source>
</evidence>
<dbReference type="SUPFAM" id="SSF51735">
    <property type="entry name" value="NAD(P)-binding Rossmann-fold domains"/>
    <property type="match status" value="1"/>
</dbReference>
<name>A0A0M8K791_9CHLR</name>
<dbReference type="EMBL" id="BBZA01000013">
    <property type="protein sequence ID" value="GAP61766.1"/>
    <property type="molecule type" value="Genomic_DNA"/>
</dbReference>
<comment type="similarity">
    <text evidence="1">Belongs to the short-chain dehydrogenases/reductases (SDR) family.</text>
</comment>
<reference evidence="2 3" key="1">
    <citation type="journal article" date="2015" name="Genome Announc.">
        <title>Draft Genome Sequence of a Heterotrophic Facultative Anaerobic Thermophilic Bacterium, Ardenticatena maritima Strain 110ST.</title>
        <authorList>
            <person name="Kawaichi S."/>
            <person name="Yoshida T."/>
            <person name="Sako Y."/>
            <person name="Nakamura R."/>
        </authorList>
    </citation>
    <scope>NUCLEOTIDE SEQUENCE [LARGE SCALE GENOMIC DNA]</scope>
    <source>
        <strain evidence="2 3">110S</strain>
    </source>
</reference>
<dbReference type="PANTHER" id="PTHR24314:SF21">
    <property type="entry name" value="CHLOROPHYLL(IDE) B REDUCTASE NYC1, CHLOROPLASTIC-RELATED"/>
    <property type="match status" value="1"/>
</dbReference>
<dbReference type="AlphaFoldDB" id="A0A0M8K791"/>
<dbReference type="Proteomes" id="UP000037784">
    <property type="component" value="Unassembled WGS sequence"/>
</dbReference>
<proteinExistence type="inferred from homology"/>
<organism evidence="2 3">
    <name type="scientific">Ardenticatena maritima</name>
    <dbReference type="NCBI Taxonomy" id="872965"/>
    <lineage>
        <taxon>Bacteria</taxon>
        <taxon>Bacillati</taxon>
        <taxon>Chloroflexota</taxon>
        <taxon>Ardenticatenia</taxon>
        <taxon>Ardenticatenales</taxon>
        <taxon>Ardenticatenaceae</taxon>
        <taxon>Ardenticatena</taxon>
    </lineage>
</organism>
<sequence>MRLQGAVVVITGSTRGFGNTLARMLLEKGARVVISGRSQETVDTVVATLAQHGDVSGLACDVRHAEQVYALARHARTHFGRIDVWVNNAGIATSAAGGILDFPPDVAETIFQVNCLGTLHGTQAAVAVMKRQGGGTIVNLYGRGSDLRPATPSGLYGASKAWITSFTRTAAAEYKHVPIRFIGFSPGMMLTDMLDVHEIVGDTVAPQMRNYPLVLQALAHPPERPAAELVRLLETNTKRFVEYRYMSGLRLARMLAHLAWLRLTQKGRTTPPTWRQQPAFDPWPHIAEEESA</sequence>
<reference evidence="3" key="2">
    <citation type="submission" date="2015-08" db="EMBL/GenBank/DDBJ databases">
        <title>Draft Genome Sequence of a Heterotrophic Facultative Anaerobic Bacterium Ardenticatena maritima Strain 110S.</title>
        <authorList>
            <person name="Kawaichi S."/>
            <person name="Yoshida T."/>
            <person name="Sako Y."/>
            <person name="Nakamura R."/>
        </authorList>
    </citation>
    <scope>NUCLEOTIDE SEQUENCE [LARGE SCALE GENOMIC DNA]</scope>
    <source>
        <strain evidence="3">110S</strain>
    </source>
</reference>
<evidence type="ECO:0000313" key="2">
    <source>
        <dbReference type="EMBL" id="GAP61766.1"/>
    </source>
</evidence>
<gene>
    <name evidence="2" type="ORF">ARMA_0189</name>
</gene>
<dbReference type="InParanoid" id="A0A0M8K791"/>
<dbReference type="GO" id="GO:0034256">
    <property type="term" value="F:chlorophyll(ide) b reductase activity"/>
    <property type="evidence" value="ECO:0007669"/>
    <property type="project" value="TreeGrafter"/>
</dbReference>
<protein>
    <recommendedName>
        <fullName evidence="4">SDR family oxidoreductase</fullName>
    </recommendedName>
</protein>
<dbReference type="InterPro" id="IPR002347">
    <property type="entry name" value="SDR_fam"/>
</dbReference>
<dbReference type="PRINTS" id="PR00080">
    <property type="entry name" value="SDRFAMILY"/>
</dbReference>
<dbReference type="PRINTS" id="PR00081">
    <property type="entry name" value="GDHRDH"/>
</dbReference>
<dbReference type="PANTHER" id="PTHR24314">
    <property type="entry name" value="NON-SPECIFIC LIPID TRANSFER PROTEIN-RELATED"/>
    <property type="match status" value="1"/>
</dbReference>
<keyword evidence="3" id="KW-1185">Reference proteome</keyword>
<dbReference type="Pfam" id="PF00106">
    <property type="entry name" value="adh_short"/>
    <property type="match status" value="1"/>
</dbReference>
<evidence type="ECO:0000256" key="1">
    <source>
        <dbReference type="RuleBase" id="RU000363"/>
    </source>
</evidence>
<dbReference type="OrthoDB" id="5786478at2"/>
<comment type="caution">
    <text evidence="2">The sequence shown here is derived from an EMBL/GenBank/DDBJ whole genome shotgun (WGS) entry which is preliminary data.</text>
</comment>
<dbReference type="CDD" id="cd05233">
    <property type="entry name" value="SDR_c"/>
    <property type="match status" value="1"/>
</dbReference>
<dbReference type="GO" id="GO:0010304">
    <property type="term" value="P:PSII associated light-harvesting complex II catabolic process"/>
    <property type="evidence" value="ECO:0007669"/>
    <property type="project" value="TreeGrafter"/>
</dbReference>
<dbReference type="Gene3D" id="3.40.50.720">
    <property type="entry name" value="NAD(P)-binding Rossmann-like Domain"/>
    <property type="match status" value="1"/>
</dbReference>
<evidence type="ECO:0000313" key="3">
    <source>
        <dbReference type="Proteomes" id="UP000037784"/>
    </source>
</evidence>